<feature type="region of interest" description="Disordered" evidence="4">
    <location>
        <begin position="298"/>
        <end position="322"/>
    </location>
</feature>
<feature type="region of interest" description="Disordered" evidence="4">
    <location>
        <begin position="1"/>
        <end position="25"/>
    </location>
</feature>
<sequence>MGEGEGRDDRRDEVVGPLSWSTEQRNPRTMDLDQLDAGELVARILAEDARVAAAVQAVQERIGEAVELAVRSLAAGGRVHYVGSGTSGRLGVLDAVELFPTYRVGDEMVVAHLAGGMPAMMRAAEGAEDDEQAGRELAGGMTPKDLVVGLAASGRTPYVRGAMAAARELGCATALVSANPQAPLAELADVAILVDTGPEVVTGSTRMKAATAQKMVLNTFSTATMVRMGKTYSNLMIDVVATNAKLRRRMVTMLQQASGADEQAAERALAEADGQIRPALVALLSDASVDEAARVLAELPPDPSRREDPAGIRTAAERLRQR</sequence>
<dbReference type="EC" id="4.2.1.126" evidence="3"/>
<dbReference type="Proteomes" id="UP001597326">
    <property type="component" value="Unassembled WGS sequence"/>
</dbReference>
<dbReference type="NCBIfam" id="NF003915">
    <property type="entry name" value="PRK05441.1"/>
    <property type="match status" value="1"/>
</dbReference>
<evidence type="ECO:0000256" key="2">
    <source>
        <dbReference type="ARBA" id="ARBA00023277"/>
    </source>
</evidence>
<dbReference type="InterPro" id="IPR040190">
    <property type="entry name" value="MURQ/GCKR"/>
</dbReference>
<keyword evidence="1 3" id="KW-0456">Lyase</keyword>
<feature type="active site" description="Proton donor" evidence="3">
    <location>
        <position position="97"/>
    </location>
</feature>
<dbReference type="CDD" id="cd05007">
    <property type="entry name" value="SIS_Etherase"/>
    <property type="match status" value="1"/>
</dbReference>
<dbReference type="Gene3D" id="3.40.50.10490">
    <property type="entry name" value="Glucose-6-phosphate isomerase like protein, domain 1"/>
    <property type="match status" value="1"/>
</dbReference>
<name>A0ABW4RWN2_9ACTN</name>
<evidence type="ECO:0000256" key="1">
    <source>
        <dbReference type="ARBA" id="ARBA00023239"/>
    </source>
</evidence>
<dbReference type="InterPro" id="IPR005486">
    <property type="entry name" value="Glucokinase_regulatory_CS"/>
</dbReference>
<dbReference type="RefSeq" id="WP_343872032.1">
    <property type="nucleotide sequence ID" value="NZ_BAAAIX010000004.1"/>
</dbReference>
<dbReference type="NCBIfam" id="NF009222">
    <property type="entry name" value="PRK12570.1"/>
    <property type="match status" value="1"/>
</dbReference>
<keyword evidence="7" id="KW-1185">Reference proteome</keyword>
<evidence type="ECO:0000313" key="6">
    <source>
        <dbReference type="EMBL" id="MFD1890721.1"/>
    </source>
</evidence>
<evidence type="ECO:0000313" key="7">
    <source>
        <dbReference type="Proteomes" id="UP001597326"/>
    </source>
</evidence>
<protein>
    <recommendedName>
        <fullName evidence="3">N-acetylmuramic acid 6-phosphate etherase</fullName>
        <shortName evidence="3">MurNAc-6-P etherase</shortName>
        <ecNumber evidence="3">4.2.1.126</ecNumber>
    </recommendedName>
    <alternativeName>
        <fullName evidence="3">N-acetylmuramic acid 6-phosphate hydrolase</fullName>
    </alternativeName>
    <alternativeName>
        <fullName evidence="3">N-acetylmuramic acid 6-phosphate lyase</fullName>
    </alternativeName>
</protein>
<comment type="similarity">
    <text evidence="3">Belongs to the GCKR-like family. MurNAc-6-P etherase subfamily.</text>
</comment>
<feature type="domain" description="SIS" evidence="5">
    <location>
        <begin position="69"/>
        <end position="230"/>
    </location>
</feature>
<gene>
    <name evidence="3 6" type="primary">murQ</name>
    <name evidence="6" type="ORF">ACFSCS_11095</name>
</gene>
<keyword evidence="2 3" id="KW-0119">Carbohydrate metabolism</keyword>
<dbReference type="InterPro" id="IPR046348">
    <property type="entry name" value="SIS_dom_sf"/>
</dbReference>
<comment type="function">
    <text evidence="3">Specifically catalyzes the cleavage of the D-lactyl ether substituent of MurNAc 6-phosphate, producing GlcNAc 6-phosphate and D-lactate.</text>
</comment>
<proteinExistence type="inferred from homology"/>
<comment type="catalytic activity">
    <reaction evidence="3">
        <text>N-acetyl-D-muramate 6-phosphate + H2O = N-acetyl-D-glucosamine 6-phosphate + (R)-lactate</text>
        <dbReference type="Rhea" id="RHEA:26410"/>
        <dbReference type="ChEBI" id="CHEBI:15377"/>
        <dbReference type="ChEBI" id="CHEBI:16004"/>
        <dbReference type="ChEBI" id="CHEBI:57513"/>
        <dbReference type="ChEBI" id="CHEBI:58722"/>
        <dbReference type="EC" id="4.2.1.126"/>
    </reaction>
</comment>
<dbReference type="InterPro" id="IPR005488">
    <property type="entry name" value="Etherase_MurQ"/>
</dbReference>
<dbReference type="SUPFAM" id="SSF53697">
    <property type="entry name" value="SIS domain"/>
    <property type="match status" value="1"/>
</dbReference>
<dbReference type="PROSITE" id="PS51464">
    <property type="entry name" value="SIS"/>
    <property type="match status" value="1"/>
</dbReference>
<dbReference type="PANTHER" id="PTHR10088:SF4">
    <property type="entry name" value="GLUCOKINASE REGULATORY PROTEIN"/>
    <property type="match status" value="1"/>
</dbReference>
<evidence type="ECO:0000259" key="5">
    <source>
        <dbReference type="PROSITE" id="PS51464"/>
    </source>
</evidence>
<dbReference type="Pfam" id="PF22645">
    <property type="entry name" value="GKRP_SIS_N"/>
    <property type="match status" value="1"/>
</dbReference>
<dbReference type="PANTHER" id="PTHR10088">
    <property type="entry name" value="GLUCOKINASE REGULATORY PROTEIN"/>
    <property type="match status" value="1"/>
</dbReference>
<dbReference type="GO" id="GO:0016829">
    <property type="term" value="F:lyase activity"/>
    <property type="evidence" value="ECO:0007669"/>
    <property type="project" value="UniProtKB-KW"/>
</dbReference>
<comment type="pathway">
    <text evidence="3">Amino-sugar metabolism; N-acetylmuramate degradation.</text>
</comment>
<dbReference type="Gene3D" id="1.10.8.1080">
    <property type="match status" value="1"/>
</dbReference>
<comment type="miscellaneous">
    <text evidence="3">A lyase-type mechanism (elimination/hydration) is suggested for the cleavage of the lactyl ether bond of MurNAc 6-phosphate, with the formation of an alpha,beta-unsaturated aldehyde intermediate with (E)-stereochemistry, followed by the syn addition of water to give product.</text>
</comment>
<comment type="subunit">
    <text evidence="3">Homodimer.</text>
</comment>
<feature type="active site" evidence="3">
    <location>
        <position position="128"/>
    </location>
</feature>
<accession>A0ABW4RWN2</accession>
<evidence type="ECO:0000256" key="4">
    <source>
        <dbReference type="SAM" id="MobiDB-lite"/>
    </source>
</evidence>
<dbReference type="EMBL" id="JBHUFZ010000025">
    <property type="protein sequence ID" value="MFD1890721.1"/>
    <property type="molecule type" value="Genomic_DNA"/>
</dbReference>
<evidence type="ECO:0000256" key="3">
    <source>
        <dbReference type="HAMAP-Rule" id="MF_00068"/>
    </source>
</evidence>
<dbReference type="PROSITE" id="PS01272">
    <property type="entry name" value="GCKR"/>
    <property type="match status" value="1"/>
</dbReference>
<dbReference type="NCBIfam" id="TIGR00274">
    <property type="entry name" value="N-acetylmuramic acid 6-phosphate etherase"/>
    <property type="match status" value="1"/>
</dbReference>
<feature type="compositionally biased region" description="Basic and acidic residues" evidence="4">
    <location>
        <begin position="1"/>
        <end position="14"/>
    </location>
</feature>
<reference evidence="7" key="1">
    <citation type="journal article" date="2019" name="Int. J. Syst. Evol. Microbiol.">
        <title>The Global Catalogue of Microorganisms (GCM) 10K type strain sequencing project: providing services to taxonomists for standard genome sequencing and annotation.</title>
        <authorList>
            <consortium name="The Broad Institute Genomics Platform"/>
            <consortium name="The Broad Institute Genome Sequencing Center for Infectious Disease"/>
            <person name="Wu L."/>
            <person name="Ma J."/>
        </authorList>
    </citation>
    <scope>NUCLEOTIDE SEQUENCE [LARGE SCALE GENOMIC DNA]</scope>
    <source>
        <strain evidence="7">CAIM 431</strain>
    </source>
</reference>
<organism evidence="6 7">
    <name type="scientific">Luteococcus peritonei</name>
    <dbReference type="NCBI Taxonomy" id="88874"/>
    <lineage>
        <taxon>Bacteria</taxon>
        <taxon>Bacillati</taxon>
        <taxon>Actinomycetota</taxon>
        <taxon>Actinomycetes</taxon>
        <taxon>Propionibacteriales</taxon>
        <taxon>Propionibacteriaceae</taxon>
        <taxon>Luteococcus</taxon>
    </lineage>
</organism>
<dbReference type="HAMAP" id="MF_00068">
    <property type="entry name" value="MurQ"/>
    <property type="match status" value="1"/>
</dbReference>
<feature type="compositionally biased region" description="Basic and acidic residues" evidence="4">
    <location>
        <begin position="303"/>
        <end position="322"/>
    </location>
</feature>
<comment type="caution">
    <text evidence="6">The sequence shown here is derived from an EMBL/GenBank/DDBJ whole genome shotgun (WGS) entry which is preliminary data.</text>
</comment>
<dbReference type="InterPro" id="IPR001347">
    <property type="entry name" value="SIS_dom"/>
</dbReference>